<sequence length="115" mass="12338">MHTSSNRTVRRLERIARALDESVRVPGIGIRVGLDPLLGLLLVAGDVVTGLCSLYIVLEAGRLGVSRRTLARMLLNVALDVGIGVVPVVGDLFDALWKANVRNVDLAVADLERQG</sequence>
<dbReference type="PANTHER" id="PTHR35519">
    <property type="entry name" value="MEMBRANE PROTEINS"/>
    <property type="match status" value="1"/>
</dbReference>
<keyword evidence="1" id="KW-0472">Membrane</keyword>
<gene>
    <name evidence="2" type="ORF">EGH21_02340</name>
</gene>
<dbReference type="PANTHER" id="PTHR35519:SF2">
    <property type="entry name" value="PH DOMAIN PROTEIN"/>
    <property type="match status" value="1"/>
</dbReference>
<feature type="transmembrane region" description="Helical" evidence="1">
    <location>
        <begin position="37"/>
        <end position="58"/>
    </location>
</feature>
<dbReference type="EMBL" id="RKLR01000001">
    <property type="protein sequence ID" value="MBX0321863.1"/>
    <property type="molecule type" value="Genomic_DNA"/>
</dbReference>
<keyword evidence="1" id="KW-1133">Transmembrane helix</keyword>
<name>A0AAW4PK08_9EURY</name>
<evidence type="ECO:0000313" key="3">
    <source>
        <dbReference type="Proteomes" id="UP001430377"/>
    </source>
</evidence>
<keyword evidence="3" id="KW-1185">Reference proteome</keyword>
<dbReference type="InterPro" id="IPR025187">
    <property type="entry name" value="DUF4112"/>
</dbReference>
<dbReference type="AlphaFoldDB" id="A0AAW4PK08"/>
<keyword evidence="1" id="KW-0812">Transmembrane</keyword>
<reference evidence="2 3" key="1">
    <citation type="submission" date="2021-06" db="EMBL/GenBank/DDBJ databases">
        <title>Halomicroarcula sp. a new haloarchaeum isolated from saline soil.</title>
        <authorList>
            <person name="Duran-Viseras A."/>
            <person name="Sanchez-Porro C."/>
            <person name="Ventosa A."/>
        </authorList>
    </citation>
    <scope>NUCLEOTIDE SEQUENCE [LARGE SCALE GENOMIC DNA]</scope>
    <source>
        <strain evidence="2 3">F13</strain>
    </source>
</reference>
<organism evidence="2 3">
    <name type="scientific">Haloarcula rubra</name>
    <dbReference type="NCBI Taxonomy" id="2487747"/>
    <lineage>
        <taxon>Archaea</taxon>
        <taxon>Methanobacteriati</taxon>
        <taxon>Methanobacteriota</taxon>
        <taxon>Stenosarchaea group</taxon>
        <taxon>Halobacteria</taxon>
        <taxon>Halobacteriales</taxon>
        <taxon>Haloarculaceae</taxon>
        <taxon>Haloarcula</taxon>
    </lineage>
</organism>
<protein>
    <submittedName>
        <fullName evidence="2">DUF4112 domain-containing protein</fullName>
    </submittedName>
</protein>
<evidence type="ECO:0000313" key="2">
    <source>
        <dbReference type="EMBL" id="MBX0321863.1"/>
    </source>
</evidence>
<dbReference type="Pfam" id="PF13430">
    <property type="entry name" value="DUF4112"/>
    <property type="match status" value="1"/>
</dbReference>
<proteinExistence type="predicted"/>
<dbReference type="RefSeq" id="WP_220616862.1">
    <property type="nucleotide sequence ID" value="NZ_RKLR01000001.1"/>
</dbReference>
<comment type="caution">
    <text evidence="2">The sequence shown here is derived from an EMBL/GenBank/DDBJ whole genome shotgun (WGS) entry which is preliminary data.</text>
</comment>
<dbReference type="Proteomes" id="UP001430377">
    <property type="component" value="Unassembled WGS sequence"/>
</dbReference>
<evidence type="ECO:0000256" key="1">
    <source>
        <dbReference type="SAM" id="Phobius"/>
    </source>
</evidence>
<accession>A0AAW4PK08</accession>